<dbReference type="PANTHER" id="PTHR23077:SF171">
    <property type="entry name" value="NUCLEAR VALOSIN-CONTAINING PROTEIN-LIKE"/>
    <property type="match status" value="1"/>
</dbReference>
<evidence type="ECO:0000256" key="3">
    <source>
        <dbReference type="ARBA" id="ARBA00022840"/>
    </source>
</evidence>
<comment type="similarity">
    <text evidence="1 4">Belongs to the AAA ATPase family.</text>
</comment>
<dbReference type="PANTHER" id="PTHR23077">
    <property type="entry name" value="AAA-FAMILY ATPASE"/>
    <property type="match status" value="1"/>
</dbReference>
<dbReference type="AlphaFoldDB" id="A0A9N8ZH87"/>
<comment type="caution">
    <text evidence="6">The sequence shown here is derived from an EMBL/GenBank/DDBJ whole genome shotgun (WGS) entry which is preliminary data.</text>
</comment>
<dbReference type="Pfam" id="PF00004">
    <property type="entry name" value="AAA"/>
    <property type="match status" value="1"/>
</dbReference>
<proteinExistence type="inferred from homology"/>
<dbReference type="InterPro" id="IPR050168">
    <property type="entry name" value="AAA_ATPase_domain"/>
</dbReference>
<dbReference type="Gene3D" id="3.40.50.300">
    <property type="entry name" value="P-loop containing nucleotide triphosphate hydrolases"/>
    <property type="match status" value="3"/>
</dbReference>
<dbReference type="Gene3D" id="1.10.8.60">
    <property type="match status" value="2"/>
</dbReference>
<evidence type="ECO:0000259" key="5">
    <source>
        <dbReference type="SMART" id="SM00382"/>
    </source>
</evidence>
<dbReference type="InterPro" id="IPR003960">
    <property type="entry name" value="ATPase_AAA_CS"/>
</dbReference>
<dbReference type="Proteomes" id="UP000789706">
    <property type="component" value="Unassembled WGS sequence"/>
</dbReference>
<feature type="domain" description="AAA+ ATPase" evidence="5">
    <location>
        <begin position="113"/>
        <end position="249"/>
    </location>
</feature>
<evidence type="ECO:0000313" key="7">
    <source>
        <dbReference type="Proteomes" id="UP000789706"/>
    </source>
</evidence>
<name>A0A9N8ZH87_9GLOM</name>
<gene>
    <name evidence="6" type="ORF">DEBURN_LOCUS4408</name>
</gene>
<dbReference type="OrthoDB" id="27435at2759"/>
<accession>A0A9N8ZH87</accession>
<dbReference type="FunFam" id="3.40.50.300:FF:001921">
    <property type="entry name" value="AAA ATPase domain-containing protein"/>
    <property type="match status" value="1"/>
</dbReference>
<evidence type="ECO:0000313" key="6">
    <source>
        <dbReference type="EMBL" id="CAG8495699.1"/>
    </source>
</evidence>
<dbReference type="GO" id="GO:0005524">
    <property type="term" value="F:ATP binding"/>
    <property type="evidence" value="ECO:0007669"/>
    <property type="project" value="UniProtKB-KW"/>
</dbReference>
<dbReference type="InterPro" id="IPR003959">
    <property type="entry name" value="ATPase_AAA_core"/>
</dbReference>
<evidence type="ECO:0000256" key="4">
    <source>
        <dbReference type="RuleBase" id="RU003651"/>
    </source>
</evidence>
<dbReference type="SMART" id="SM00382">
    <property type="entry name" value="AAA"/>
    <property type="match status" value="1"/>
</dbReference>
<dbReference type="GO" id="GO:0016887">
    <property type="term" value="F:ATP hydrolysis activity"/>
    <property type="evidence" value="ECO:0007669"/>
    <property type="project" value="InterPro"/>
</dbReference>
<keyword evidence="2 4" id="KW-0547">Nucleotide-binding</keyword>
<dbReference type="SUPFAM" id="SSF52540">
    <property type="entry name" value="P-loop containing nucleoside triphosphate hydrolases"/>
    <property type="match status" value="2"/>
</dbReference>
<keyword evidence="3 4" id="KW-0067">ATP-binding</keyword>
<dbReference type="Pfam" id="PF17862">
    <property type="entry name" value="AAA_lid_3"/>
    <property type="match status" value="1"/>
</dbReference>
<dbReference type="PROSITE" id="PS00674">
    <property type="entry name" value="AAA"/>
    <property type="match status" value="1"/>
</dbReference>
<dbReference type="InterPro" id="IPR041569">
    <property type="entry name" value="AAA_lid_3"/>
</dbReference>
<dbReference type="InterPro" id="IPR027417">
    <property type="entry name" value="P-loop_NTPase"/>
</dbReference>
<reference evidence="6" key="1">
    <citation type="submission" date="2021-06" db="EMBL/GenBank/DDBJ databases">
        <authorList>
            <person name="Kallberg Y."/>
            <person name="Tangrot J."/>
            <person name="Rosling A."/>
        </authorList>
    </citation>
    <scope>NUCLEOTIDE SEQUENCE</scope>
    <source>
        <strain evidence="6">AZ414A</strain>
    </source>
</reference>
<dbReference type="EMBL" id="CAJVPK010000333">
    <property type="protein sequence ID" value="CAG8495699.1"/>
    <property type="molecule type" value="Genomic_DNA"/>
</dbReference>
<evidence type="ECO:0000256" key="2">
    <source>
        <dbReference type="ARBA" id="ARBA00022741"/>
    </source>
</evidence>
<evidence type="ECO:0000256" key="1">
    <source>
        <dbReference type="ARBA" id="ARBA00006914"/>
    </source>
</evidence>
<dbReference type="InterPro" id="IPR003593">
    <property type="entry name" value="AAA+_ATPase"/>
</dbReference>
<protein>
    <submittedName>
        <fullName evidence="6">7583_t:CDS:1</fullName>
    </submittedName>
</protein>
<organism evidence="6 7">
    <name type="scientific">Diversispora eburnea</name>
    <dbReference type="NCBI Taxonomy" id="1213867"/>
    <lineage>
        <taxon>Eukaryota</taxon>
        <taxon>Fungi</taxon>
        <taxon>Fungi incertae sedis</taxon>
        <taxon>Mucoromycota</taxon>
        <taxon>Glomeromycotina</taxon>
        <taxon>Glomeromycetes</taxon>
        <taxon>Diversisporales</taxon>
        <taxon>Diversisporaceae</taxon>
        <taxon>Diversispora</taxon>
    </lineage>
</organism>
<keyword evidence="7" id="KW-1185">Reference proteome</keyword>
<sequence>MKNISIQVVTIINDLNPVKKSKGILITGKPGTGKTSLALRIAGNDNNNNINEKKSKGKVFIIGLSNRIGAINKTLCRPGRLDRTYELIIKKPEQRRKILEILTKEFIEFGISPPRGILIYGPSGVGKTMLCRAIAAETGLNFMFVECSQIRSKIVGESEKNISKIFSQAKSNSPCILFIDQVYILTPARGGTNNMTTTENTSERIVTSLLIEPEVDVLVISTTNRPEVLDPALLRPGRLDQHIYIPSPDSKQRNSILKGKFKKMPIILSEQQLSSMVQVTEGFSGADLDNLCREAALISIRENINNERQDPFVKHLY</sequence>